<keyword evidence="13" id="KW-1185">Reference proteome</keyword>
<dbReference type="Proteomes" id="UP000310158">
    <property type="component" value="Unassembled WGS sequence"/>
</dbReference>
<organism evidence="12 13">
    <name type="scientific">Bondarzewia mesenterica</name>
    <dbReference type="NCBI Taxonomy" id="1095465"/>
    <lineage>
        <taxon>Eukaryota</taxon>
        <taxon>Fungi</taxon>
        <taxon>Dikarya</taxon>
        <taxon>Basidiomycota</taxon>
        <taxon>Agaricomycotina</taxon>
        <taxon>Agaricomycetes</taxon>
        <taxon>Russulales</taxon>
        <taxon>Bondarzewiaceae</taxon>
        <taxon>Bondarzewia</taxon>
    </lineage>
</organism>
<accession>A0A4S4LIW2</accession>
<protein>
    <recommendedName>
        <fullName evidence="4">Mitochondrial inner membrane protease ATP23</fullName>
    </recommendedName>
    <alternativeName>
        <fullName evidence="3">Mitochondrial inner membrane protease atp23</fullName>
    </alternativeName>
</protein>
<dbReference type="GO" id="GO:0004222">
    <property type="term" value="F:metalloendopeptidase activity"/>
    <property type="evidence" value="ECO:0007669"/>
    <property type="project" value="InterPro"/>
</dbReference>
<comment type="caution">
    <text evidence="12">The sequence shown here is derived from an EMBL/GenBank/DDBJ whole genome shotgun (WGS) entry which is preliminary data.</text>
</comment>
<dbReference type="GO" id="GO:0046872">
    <property type="term" value="F:metal ion binding"/>
    <property type="evidence" value="ECO:0007669"/>
    <property type="project" value="UniProtKB-KW"/>
</dbReference>
<dbReference type="EMBL" id="SGPL01000606">
    <property type="protein sequence ID" value="THH09820.1"/>
    <property type="molecule type" value="Genomic_DNA"/>
</dbReference>
<dbReference type="Pfam" id="PF10342">
    <property type="entry name" value="Kre9_KNH"/>
    <property type="match status" value="1"/>
</dbReference>
<evidence type="ECO:0000313" key="13">
    <source>
        <dbReference type="Proteomes" id="UP000310158"/>
    </source>
</evidence>
<reference evidence="12 13" key="1">
    <citation type="submission" date="2019-02" db="EMBL/GenBank/DDBJ databases">
        <title>Genome sequencing of the rare red list fungi Bondarzewia mesenterica.</title>
        <authorList>
            <person name="Buettner E."/>
            <person name="Kellner H."/>
        </authorList>
    </citation>
    <scope>NUCLEOTIDE SEQUENCE [LARGE SCALE GENOMIC DNA]</scope>
    <source>
        <strain evidence="12 13">DSM 108281</strain>
    </source>
</reference>
<name>A0A4S4LIW2_9AGAM</name>
<keyword evidence="9" id="KW-0482">Metalloprotease</keyword>
<dbReference type="OrthoDB" id="285308at2759"/>
<proteinExistence type="inferred from homology"/>
<dbReference type="GO" id="GO:0005743">
    <property type="term" value="C:mitochondrial inner membrane"/>
    <property type="evidence" value="ECO:0007669"/>
    <property type="project" value="UniProtKB-SubCell"/>
</dbReference>
<dbReference type="InterPro" id="IPR019165">
    <property type="entry name" value="Peptidase_M76_ATP23"/>
</dbReference>
<evidence type="ECO:0000256" key="3">
    <source>
        <dbReference type="ARBA" id="ARBA00014312"/>
    </source>
</evidence>
<dbReference type="InterPro" id="IPR018466">
    <property type="entry name" value="Kre9/Knh1-like_N"/>
</dbReference>
<dbReference type="PANTHER" id="PTHR21711">
    <property type="entry name" value="MITOCHONDRIAL INNER MEMBRANE PROTEASE"/>
    <property type="match status" value="1"/>
</dbReference>
<feature type="region of interest" description="Disordered" evidence="10">
    <location>
        <begin position="348"/>
        <end position="402"/>
    </location>
</feature>
<evidence type="ECO:0000259" key="11">
    <source>
        <dbReference type="Pfam" id="PF10342"/>
    </source>
</evidence>
<evidence type="ECO:0000256" key="6">
    <source>
        <dbReference type="ARBA" id="ARBA00022723"/>
    </source>
</evidence>
<evidence type="ECO:0000256" key="9">
    <source>
        <dbReference type="ARBA" id="ARBA00023049"/>
    </source>
</evidence>
<evidence type="ECO:0000256" key="8">
    <source>
        <dbReference type="ARBA" id="ARBA00022801"/>
    </source>
</evidence>
<comment type="similarity">
    <text evidence="2">Belongs to the peptidase M76 family.</text>
</comment>
<comment type="subcellular location">
    <subcellularLocation>
        <location evidence="1">Mitochondrion inner membrane</location>
        <topology evidence="1">Peripheral membrane protein</topology>
        <orientation evidence="1">Intermembrane side</orientation>
    </subcellularLocation>
</comment>
<dbReference type="GO" id="GO:0033615">
    <property type="term" value="P:mitochondrial proton-transporting ATP synthase complex assembly"/>
    <property type="evidence" value="ECO:0007669"/>
    <property type="project" value="TreeGrafter"/>
</dbReference>
<evidence type="ECO:0000256" key="5">
    <source>
        <dbReference type="ARBA" id="ARBA00022670"/>
    </source>
</evidence>
<evidence type="ECO:0000256" key="7">
    <source>
        <dbReference type="ARBA" id="ARBA00022729"/>
    </source>
</evidence>
<evidence type="ECO:0000256" key="2">
    <source>
        <dbReference type="ARBA" id="ARBA00009915"/>
    </source>
</evidence>
<gene>
    <name evidence="12" type="ORF">EW146_g8565</name>
</gene>
<keyword evidence="5" id="KW-0645">Protease</keyword>
<sequence length="434" mass="45462">MSAADSSSTSAAGSSSTSASTNKLFQKWSREFSLLTGYGISHDERVYEIGRRNCEKWKKELMNFSPQVVFMMQQLKLAGADVQPEHLPCIPCNLNRSGGFSPEMGAVLLCQGNFMNKKHMEHTMVHELVHMFDHVKFKVNWNDLRHHACSEIRASSLSGDCTWTRELQRGIVKFSKQHQTCVRRRAILSVLANPACPDEATAERAVNEVWESCFNDTRPFDEMFNKLSVLVALVPFVAGLTLNVPDNLSSGGPATISWTTASGDPSTFSIELLNTIFHNSFAIANNVQPSLGSITIQLPAVPPGDGYTLEAVNITDINQVFATTGGFSIAAPSSSSVASSTSAASSASGSASGSGSSASASATAPSSSSSFGRTVSSSATPSSGSASRSGSSSAAPASSSPVSFNAGSNMKYVGAGSVGAMVVGAVIGAAVMAL</sequence>
<evidence type="ECO:0000256" key="1">
    <source>
        <dbReference type="ARBA" id="ARBA00004137"/>
    </source>
</evidence>
<dbReference type="Pfam" id="PF09768">
    <property type="entry name" value="Peptidase_M76"/>
    <property type="match status" value="1"/>
</dbReference>
<dbReference type="PANTHER" id="PTHR21711:SF0">
    <property type="entry name" value="MITOCHONDRIAL INNER MEMBRANE PROTEASE ATP23 HOMOLOG"/>
    <property type="match status" value="1"/>
</dbReference>
<evidence type="ECO:0000256" key="4">
    <source>
        <dbReference type="ARBA" id="ARBA00014615"/>
    </source>
</evidence>
<dbReference type="AlphaFoldDB" id="A0A4S4LIW2"/>
<evidence type="ECO:0000256" key="10">
    <source>
        <dbReference type="SAM" id="MobiDB-lite"/>
    </source>
</evidence>
<keyword evidence="6" id="KW-0479">Metal-binding</keyword>
<keyword evidence="7" id="KW-0732">Signal</keyword>
<keyword evidence="8" id="KW-0378">Hydrolase</keyword>
<feature type="domain" description="Yeast cell wall synthesis Kre9/Knh1-like N-terminal" evidence="11">
    <location>
        <begin position="247"/>
        <end position="329"/>
    </location>
</feature>
<evidence type="ECO:0000313" key="12">
    <source>
        <dbReference type="EMBL" id="THH09820.1"/>
    </source>
</evidence>
<dbReference type="GO" id="GO:0034982">
    <property type="term" value="P:mitochondrial protein processing"/>
    <property type="evidence" value="ECO:0007669"/>
    <property type="project" value="TreeGrafter"/>
</dbReference>